<organism evidence="1 2">
    <name type="scientific">Anaerocolumna jejuensis DSM 15929</name>
    <dbReference type="NCBI Taxonomy" id="1121322"/>
    <lineage>
        <taxon>Bacteria</taxon>
        <taxon>Bacillati</taxon>
        <taxon>Bacillota</taxon>
        <taxon>Clostridia</taxon>
        <taxon>Lachnospirales</taxon>
        <taxon>Lachnospiraceae</taxon>
        <taxon>Anaerocolumna</taxon>
    </lineage>
</organism>
<dbReference type="RefSeq" id="WP_073273291.1">
    <property type="nucleotide sequence ID" value="NZ_FRAC01000007.1"/>
</dbReference>
<protein>
    <recommendedName>
        <fullName evidence="3">Cellulose biosynthesis protein BcsQ</fullName>
    </recommendedName>
</protein>
<evidence type="ECO:0008006" key="3">
    <source>
        <dbReference type="Google" id="ProtNLM"/>
    </source>
</evidence>
<evidence type="ECO:0000313" key="1">
    <source>
        <dbReference type="EMBL" id="SHJ79041.1"/>
    </source>
</evidence>
<gene>
    <name evidence="1" type="ORF">SAMN02745136_00866</name>
</gene>
<keyword evidence="2" id="KW-1185">Reference proteome</keyword>
<dbReference type="EMBL" id="FRAC01000007">
    <property type="protein sequence ID" value="SHJ79041.1"/>
    <property type="molecule type" value="Genomic_DNA"/>
</dbReference>
<dbReference type="InterPro" id="IPR027417">
    <property type="entry name" value="P-loop_NTPase"/>
</dbReference>
<proteinExistence type="predicted"/>
<name>A0A1M6M6C4_9FIRM</name>
<dbReference type="Gene3D" id="3.40.50.300">
    <property type="entry name" value="P-loop containing nucleotide triphosphate hydrolases"/>
    <property type="match status" value="1"/>
</dbReference>
<reference evidence="1 2" key="1">
    <citation type="submission" date="2016-11" db="EMBL/GenBank/DDBJ databases">
        <authorList>
            <person name="Jaros S."/>
            <person name="Januszkiewicz K."/>
            <person name="Wedrychowicz H."/>
        </authorList>
    </citation>
    <scope>NUCLEOTIDE SEQUENCE [LARGE SCALE GENOMIC DNA]</scope>
    <source>
        <strain evidence="1 2">DSM 15929</strain>
    </source>
</reference>
<sequence length="273" mass="30964">MQVVFWSPTAGQTGTTSSLAAAALMAAYRYDRKVLLMQTHYQNRDLEEILLGSGQKEEIYRDIGLDAILRLIRTGNLSESSNIQILIKDFILSLGRGGINLLPGTSKGYGKSLEEDMITYLPFIYRSLKDSYDIIFTDAVCGDNPVSRMLWREADILIVSINQNKRVLKECLLQYQFPLEKTVFLIGSYQNASVNNMKNLEKTYEELKGRLYAIPQHTAYMDAVSERRCQEFFLKGMAFKNRGNLSDFFHHVSKLTEMLIDKALDKGGLGLDS</sequence>
<dbReference type="AlphaFoldDB" id="A0A1M6M6C4"/>
<evidence type="ECO:0000313" key="2">
    <source>
        <dbReference type="Proteomes" id="UP000184386"/>
    </source>
</evidence>
<dbReference type="OrthoDB" id="2842408at2"/>
<accession>A0A1M6M6C4</accession>
<dbReference type="STRING" id="1121322.SAMN02745136_00866"/>
<dbReference type="Proteomes" id="UP000184386">
    <property type="component" value="Unassembled WGS sequence"/>
</dbReference>